<evidence type="ECO:0000313" key="31">
    <source>
        <dbReference type="EMBL" id="KAK4887777.1"/>
    </source>
</evidence>
<comment type="catalytic activity">
    <reaction evidence="28">
        <text>a monoacylglycerol + ATP = a monoacyl-sn-glycero-3-phosphate + ADP + H(+)</text>
        <dbReference type="Rhea" id="RHEA:19293"/>
        <dbReference type="ChEBI" id="CHEBI:15378"/>
        <dbReference type="ChEBI" id="CHEBI:17408"/>
        <dbReference type="ChEBI" id="CHEBI:30616"/>
        <dbReference type="ChEBI" id="CHEBI:77589"/>
        <dbReference type="ChEBI" id="CHEBI:456216"/>
        <dbReference type="EC" id="2.7.1.94"/>
    </reaction>
    <physiologicalReaction direction="left-to-right" evidence="28">
        <dbReference type="Rhea" id="RHEA:19294"/>
    </physiologicalReaction>
</comment>
<comment type="catalytic activity">
    <reaction evidence="29">
        <text>N-(hexanoyl)sphing-4-enine + ATP = N-hexanoylsphing-4-enine 1-phosphate + ADP + H(+)</text>
        <dbReference type="Rhea" id="RHEA:43312"/>
        <dbReference type="ChEBI" id="CHEBI:15378"/>
        <dbReference type="ChEBI" id="CHEBI:30616"/>
        <dbReference type="ChEBI" id="CHEBI:63867"/>
        <dbReference type="ChEBI" id="CHEBI:82959"/>
        <dbReference type="ChEBI" id="CHEBI:456216"/>
    </reaction>
    <physiologicalReaction direction="left-to-right" evidence="29">
        <dbReference type="Rhea" id="RHEA:43313"/>
    </physiologicalReaction>
</comment>
<evidence type="ECO:0000256" key="7">
    <source>
        <dbReference type="ARBA" id="ARBA00022741"/>
    </source>
</evidence>
<keyword evidence="6" id="KW-0808">Transferase</keyword>
<dbReference type="SMART" id="SM00046">
    <property type="entry name" value="DAGKc"/>
    <property type="match status" value="1"/>
</dbReference>
<evidence type="ECO:0000256" key="6">
    <source>
        <dbReference type="ARBA" id="ARBA00022679"/>
    </source>
</evidence>
<dbReference type="InterPro" id="IPR017438">
    <property type="entry name" value="ATP-NAD_kinase_N"/>
</dbReference>
<accession>A0AAN7SL56</accession>
<dbReference type="PANTHER" id="PTHR12358:SF31">
    <property type="entry name" value="ACYLGLYCEROL KINASE, MITOCHONDRIAL"/>
    <property type="match status" value="1"/>
</dbReference>
<dbReference type="PROSITE" id="PS50146">
    <property type="entry name" value="DAGK"/>
    <property type="match status" value="1"/>
</dbReference>
<evidence type="ECO:0000256" key="2">
    <source>
        <dbReference type="ARBA" id="ARBA00004569"/>
    </source>
</evidence>
<organism evidence="31 32">
    <name type="scientific">Aquatica leii</name>
    <dbReference type="NCBI Taxonomy" id="1421715"/>
    <lineage>
        <taxon>Eukaryota</taxon>
        <taxon>Metazoa</taxon>
        <taxon>Ecdysozoa</taxon>
        <taxon>Arthropoda</taxon>
        <taxon>Hexapoda</taxon>
        <taxon>Insecta</taxon>
        <taxon>Pterygota</taxon>
        <taxon>Neoptera</taxon>
        <taxon>Endopterygota</taxon>
        <taxon>Coleoptera</taxon>
        <taxon>Polyphaga</taxon>
        <taxon>Elateriformia</taxon>
        <taxon>Elateroidea</taxon>
        <taxon>Lampyridae</taxon>
        <taxon>Luciolinae</taxon>
        <taxon>Aquatica</taxon>
    </lineage>
</organism>
<dbReference type="InterPro" id="IPR045579">
    <property type="entry name" value="AGK_C"/>
</dbReference>
<feature type="domain" description="DAGKc" evidence="30">
    <location>
        <begin position="61"/>
        <end position="205"/>
    </location>
</feature>
<evidence type="ECO:0000256" key="15">
    <source>
        <dbReference type="ARBA" id="ARBA00023411"/>
    </source>
</evidence>
<evidence type="ECO:0000256" key="23">
    <source>
        <dbReference type="ARBA" id="ARBA00026098"/>
    </source>
</evidence>
<comment type="catalytic activity">
    <reaction evidence="15">
        <text>a 1,2-diacyl-sn-glycerol + ATP = a 1,2-diacyl-sn-glycero-3-phosphate + ADP + H(+)</text>
        <dbReference type="Rhea" id="RHEA:10272"/>
        <dbReference type="ChEBI" id="CHEBI:15378"/>
        <dbReference type="ChEBI" id="CHEBI:17815"/>
        <dbReference type="ChEBI" id="CHEBI:30616"/>
        <dbReference type="ChEBI" id="CHEBI:58608"/>
        <dbReference type="ChEBI" id="CHEBI:456216"/>
        <dbReference type="EC" id="2.7.1.107"/>
    </reaction>
    <physiologicalReaction direction="left-to-right" evidence="15">
        <dbReference type="Rhea" id="RHEA:10273"/>
    </physiologicalReaction>
</comment>
<comment type="catalytic activity">
    <reaction evidence="14">
        <text>1,2-di-(9Z-octadecenoyl)-sn-glycerol + ATP = 1,2-di-(9Z-octadecenoyl)-sn-glycero-3-phosphate + ADP + H(+)</text>
        <dbReference type="Rhea" id="RHEA:40327"/>
        <dbReference type="ChEBI" id="CHEBI:15378"/>
        <dbReference type="ChEBI" id="CHEBI:30616"/>
        <dbReference type="ChEBI" id="CHEBI:52333"/>
        <dbReference type="ChEBI" id="CHEBI:74546"/>
        <dbReference type="ChEBI" id="CHEBI:456216"/>
    </reaction>
    <physiologicalReaction direction="left-to-right" evidence="14">
        <dbReference type="Rhea" id="RHEA:40328"/>
    </physiologicalReaction>
</comment>
<dbReference type="GO" id="GO:0047620">
    <property type="term" value="F:acylglycerol kinase activity"/>
    <property type="evidence" value="ECO:0007669"/>
    <property type="project" value="UniProtKB-EC"/>
</dbReference>
<evidence type="ECO:0000256" key="11">
    <source>
        <dbReference type="ARBA" id="ARBA00023098"/>
    </source>
</evidence>
<keyword evidence="13" id="KW-0472">Membrane</keyword>
<evidence type="ECO:0000256" key="3">
    <source>
        <dbReference type="ARBA" id="ARBA00004637"/>
    </source>
</evidence>
<evidence type="ECO:0000256" key="10">
    <source>
        <dbReference type="ARBA" id="ARBA00022840"/>
    </source>
</evidence>
<sequence length="418" mass="47122">MAFVVKFVKGVRNHWKKSTFAAFALAYGVNYAKEYYDIQELMRVYCQEAALYGNAPIAYNENPRRITVILNPNANKRKAMKEYEKYCAPILHLAGVFVDVIQTDSEGHAKTLMENIPDTDAIVVAGGDGTLSEVITGLMRKSELNTINLPIGVLPLGKTNTIGKSLFPGGDYLQNVRTLGDASLAIIKEHKKPIDVMKIEVLEDNELKGKTVYAVSSIEWGPYRDAHAKKDKYWYFGPLRKYVTYLFNGFKDSLSWSCRASLNYTVPCEGCKNCVSAPKINEDLLWYHKVLPIRKPTPSNIPLTINDFCQEVHQKNVSTSDFAIATTNTLKNVNTIPRLTVNLGPSSVDYFNFVSEGWRTEVGHDRNVSEVIQAKQIEVVPNEDKKIQWFSIDSEEFEVKPVKITLLPKAVSMFYLPT</sequence>
<gene>
    <name evidence="31" type="ORF">RN001_004048</name>
</gene>
<evidence type="ECO:0000256" key="19">
    <source>
        <dbReference type="ARBA" id="ARBA00024556"/>
    </source>
</evidence>
<dbReference type="SUPFAM" id="SSF111331">
    <property type="entry name" value="NAD kinase/diacylglycerol kinase-like"/>
    <property type="match status" value="1"/>
</dbReference>
<evidence type="ECO:0000259" key="30">
    <source>
        <dbReference type="PROSITE" id="PS50146"/>
    </source>
</evidence>
<comment type="pathway">
    <text evidence="4">Lipid metabolism; glycerolipid metabolism.</text>
</comment>
<comment type="catalytic activity">
    <reaction evidence="20">
        <text>1-hexadecanoyl-sn-glycerol + ATP = 1-hexadecanoyl-sn-glycero-3-phosphate + ADP + H(+)</text>
        <dbReference type="Rhea" id="RHEA:43308"/>
        <dbReference type="ChEBI" id="CHEBI:15378"/>
        <dbReference type="ChEBI" id="CHEBI:30616"/>
        <dbReference type="ChEBI" id="CHEBI:57518"/>
        <dbReference type="ChEBI" id="CHEBI:75542"/>
        <dbReference type="ChEBI" id="CHEBI:456216"/>
    </reaction>
    <physiologicalReaction direction="left-to-right" evidence="20">
        <dbReference type="Rhea" id="RHEA:43309"/>
    </physiologicalReaction>
</comment>
<dbReference type="EC" id="2.7.1.94" evidence="23"/>
<dbReference type="AlphaFoldDB" id="A0AAN7SL56"/>
<dbReference type="GO" id="GO:0005743">
    <property type="term" value="C:mitochondrial inner membrane"/>
    <property type="evidence" value="ECO:0007669"/>
    <property type="project" value="UniProtKB-SubCell"/>
</dbReference>
<keyword evidence="32" id="KW-1185">Reference proteome</keyword>
<keyword evidence="10" id="KW-0067">ATP-binding</keyword>
<dbReference type="EC" id="2.7.1.107" evidence="5"/>
<evidence type="ECO:0000256" key="24">
    <source>
        <dbReference type="ARBA" id="ARBA00026142"/>
    </source>
</evidence>
<evidence type="ECO:0000256" key="5">
    <source>
        <dbReference type="ARBA" id="ARBA00012133"/>
    </source>
</evidence>
<dbReference type="InterPro" id="IPR050187">
    <property type="entry name" value="Lipid_Phosphate_FormReg"/>
</dbReference>
<evidence type="ECO:0000256" key="25">
    <source>
        <dbReference type="ARBA" id="ARBA00030553"/>
    </source>
</evidence>
<dbReference type="InterPro" id="IPR001206">
    <property type="entry name" value="Diacylglycerol_kinase_cat_dom"/>
</dbReference>
<evidence type="ECO:0000256" key="20">
    <source>
        <dbReference type="ARBA" id="ARBA00024636"/>
    </source>
</evidence>
<evidence type="ECO:0000256" key="16">
    <source>
        <dbReference type="ARBA" id="ARBA00024483"/>
    </source>
</evidence>
<dbReference type="GO" id="GO:0004143">
    <property type="term" value="F:ATP-dependent diacylglycerol kinase activity"/>
    <property type="evidence" value="ECO:0007669"/>
    <property type="project" value="UniProtKB-EC"/>
</dbReference>
<comment type="catalytic activity">
    <reaction evidence="27">
        <text>an N-acylsphing-4-enine + ATP = an N-acylsphing-4-enine 1-phosphate + ADP + H(+)</text>
        <dbReference type="Rhea" id="RHEA:17929"/>
        <dbReference type="ChEBI" id="CHEBI:15378"/>
        <dbReference type="ChEBI" id="CHEBI:30616"/>
        <dbReference type="ChEBI" id="CHEBI:52639"/>
        <dbReference type="ChEBI" id="CHEBI:57674"/>
        <dbReference type="ChEBI" id="CHEBI:456216"/>
        <dbReference type="EC" id="2.7.1.138"/>
    </reaction>
    <physiologicalReaction direction="left-to-right" evidence="27">
        <dbReference type="Rhea" id="RHEA:17930"/>
    </physiologicalReaction>
</comment>
<comment type="catalytic activity">
    <reaction evidence="18">
        <text>a 1-acyl-sn-glycerol + ATP = a 1-acyl-sn-glycero-3-phosphate + ADP + H(+)</text>
        <dbReference type="Rhea" id="RHEA:33747"/>
        <dbReference type="ChEBI" id="CHEBI:15378"/>
        <dbReference type="ChEBI" id="CHEBI:30616"/>
        <dbReference type="ChEBI" id="CHEBI:57970"/>
        <dbReference type="ChEBI" id="CHEBI:64683"/>
        <dbReference type="ChEBI" id="CHEBI:456216"/>
    </reaction>
    <physiologicalReaction direction="left-to-right" evidence="18">
        <dbReference type="Rhea" id="RHEA:33748"/>
    </physiologicalReaction>
</comment>
<evidence type="ECO:0000256" key="17">
    <source>
        <dbReference type="ARBA" id="ARBA00024505"/>
    </source>
</evidence>
<dbReference type="Proteomes" id="UP001353858">
    <property type="component" value="Unassembled WGS sequence"/>
</dbReference>
<evidence type="ECO:0000256" key="13">
    <source>
        <dbReference type="ARBA" id="ARBA00023136"/>
    </source>
</evidence>
<dbReference type="GO" id="GO:0001729">
    <property type="term" value="F:ceramide kinase activity"/>
    <property type="evidence" value="ECO:0007669"/>
    <property type="project" value="UniProtKB-EC"/>
</dbReference>
<evidence type="ECO:0000256" key="28">
    <source>
        <dbReference type="ARBA" id="ARBA00048663"/>
    </source>
</evidence>
<keyword evidence="9" id="KW-0999">Mitochondrion inner membrane</keyword>
<dbReference type="GO" id="GO:0046513">
    <property type="term" value="P:ceramide biosynthetic process"/>
    <property type="evidence" value="ECO:0007669"/>
    <property type="project" value="TreeGrafter"/>
</dbReference>
<comment type="catalytic activity">
    <reaction evidence="19">
        <text>2-(5Z,8Z,11Z,14Z-eicosatetraenoyl)-glycerol + ATP = 2-(5Z,8Z,11Z,14Z-eicosatetraenoyl)-sn-glycero-3-phosphate + ADP + H(+)</text>
        <dbReference type="Rhea" id="RHEA:43316"/>
        <dbReference type="ChEBI" id="CHEBI:15378"/>
        <dbReference type="ChEBI" id="CHEBI:30616"/>
        <dbReference type="ChEBI" id="CHEBI:52392"/>
        <dbReference type="ChEBI" id="CHEBI:78209"/>
        <dbReference type="ChEBI" id="CHEBI:456216"/>
    </reaction>
    <physiologicalReaction direction="left-to-right" evidence="19">
        <dbReference type="Rhea" id="RHEA:43317"/>
    </physiologicalReaction>
</comment>
<keyword evidence="12" id="KW-0496">Mitochondrion</keyword>
<evidence type="ECO:0000256" key="18">
    <source>
        <dbReference type="ARBA" id="ARBA00024512"/>
    </source>
</evidence>
<reference evidence="32" key="1">
    <citation type="submission" date="2023-01" db="EMBL/GenBank/DDBJ databases">
        <title>Key to firefly adult light organ development and bioluminescence: homeobox transcription factors regulate luciferase expression and transportation to peroxisome.</title>
        <authorList>
            <person name="Fu X."/>
        </authorList>
    </citation>
    <scope>NUCLEOTIDE SEQUENCE [LARGE SCALE GENOMIC DNA]</scope>
</reference>
<comment type="cofactor">
    <cofactor evidence="1">
        <name>Mg(2+)</name>
        <dbReference type="ChEBI" id="CHEBI:18420"/>
    </cofactor>
</comment>
<comment type="similarity">
    <text evidence="21">Belongs to the AGK family.</text>
</comment>
<evidence type="ECO:0000256" key="1">
    <source>
        <dbReference type="ARBA" id="ARBA00001946"/>
    </source>
</evidence>
<protein>
    <recommendedName>
        <fullName evidence="24">Acylglycerol kinase, mitochondrial</fullName>
        <ecNumber evidence="5">2.7.1.107</ecNumber>
        <ecNumber evidence="22">2.7.1.138</ecNumber>
        <ecNumber evidence="23">2.7.1.94</ecNumber>
    </recommendedName>
    <alternativeName>
        <fullName evidence="25">Multiple substrate lipid kinase</fullName>
    </alternativeName>
</protein>
<evidence type="ECO:0000256" key="9">
    <source>
        <dbReference type="ARBA" id="ARBA00022792"/>
    </source>
</evidence>
<dbReference type="EMBL" id="JARPUR010000001">
    <property type="protein sequence ID" value="KAK4887777.1"/>
    <property type="molecule type" value="Genomic_DNA"/>
</dbReference>
<evidence type="ECO:0000256" key="12">
    <source>
        <dbReference type="ARBA" id="ARBA00023128"/>
    </source>
</evidence>
<proteinExistence type="inferred from homology"/>
<comment type="caution">
    <text evidence="31">The sequence shown here is derived from an EMBL/GenBank/DDBJ whole genome shotgun (WGS) entry which is preliminary data.</text>
</comment>
<keyword evidence="7" id="KW-0547">Nucleotide-binding</keyword>
<dbReference type="Gene3D" id="3.40.50.10330">
    <property type="entry name" value="Probable inorganic polyphosphate/atp-NAD kinase, domain 1"/>
    <property type="match status" value="1"/>
</dbReference>
<dbReference type="EC" id="2.7.1.138" evidence="22"/>
<evidence type="ECO:0000256" key="22">
    <source>
        <dbReference type="ARBA" id="ARBA00026096"/>
    </source>
</evidence>
<dbReference type="GO" id="GO:0046512">
    <property type="term" value="P:sphingosine biosynthetic process"/>
    <property type="evidence" value="ECO:0007669"/>
    <property type="project" value="TreeGrafter"/>
</dbReference>
<evidence type="ECO:0000256" key="14">
    <source>
        <dbReference type="ARBA" id="ARBA00023371"/>
    </source>
</evidence>
<dbReference type="Pfam" id="PF19712">
    <property type="entry name" value="AGK_C"/>
    <property type="match status" value="1"/>
</dbReference>
<evidence type="ECO:0000313" key="32">
    <source>
        <dbReference type="Proteomes" id="UP001353858"/>
    </source>
</evidence>
<comment type="catalytic activity">
    <reaction evidence="26">
        <text>a 2-acylglycerol + ATP = a 2-acyl-sn-glycerol 3-phosphate + ADP + H(+)</text>
        <dbReference type="Rhea" id="RHEA:39847"/>
        <dbReference type="ChEBI" id="CHEBI:15378"/>
        <dbReference type="ChEBI" id="CHEBI:17389"/>
        <dbReference type="ChEBI" id="CHEBI:30616"/>
        <dbReference type="ChEBI" id="CHEBI:64982"/>
        <dbReference type="ChEBI" id="CHEBI:456216"/>
    </reaction>
    <physiologicalReaction direction="left-to-right" evidence="26">
        <dbReference type="Rhea" id="RHEA:39848"/>
    </physiologicalReaction>
</comment>
<evidence type="ECO:0000256" key="26">
    <source>
        <dbReference type="ARBA" id="ARBA00044480"/>
    </source>
</evidence>
<keyword evidence="11" id="KW-0443">Lipid metabolism</keyword>
<evidence type="ECO:0000256" key="27">
    <source>
        <dbReference type="ARBA" id="ARBA00048034"/>
    </source>
</evidence>
<name>A0AAN7SL56_9COLE</name>
<keyword evidence="8" id="KW-0418">Kinase</keyword>
<evidence type="ECO:0000256" key="29">
    <source>
        <dbReference type="ARBA" id="ARBA00048876"/>
    </source>
</evidence>
<evidence type="ECO:0000256" key="4">
    <source>
        <dbReference type="ARBA" id="ARBA00005175"/>
    </source>
</evidence>
<evidence type="ECO:0000256" key="21">
    <source>
        <dbReference type="ARBA" id="ARBA00025749"/>
    </source>
</evidence>
<comment type="catalytic activity">
    <reaction evidence="16">
        <text>1-(5Z,8Z,11Z,14Z-eicosatetraenoyl)-sn-glycerol + ATP = 1-(5Z,8Z,11Z,14Z-eicosatetraenoyl)-sn-glycero-3-phosphate + ADP + H(+)</text>
        <dbReference type="Rhea" id="RHEA:43328"/>
        <dbReference type="ChEBI" id="CHEBI:15378"/>
        <dbReference type="ChEBI" id="CHEBI:30616"/>
        <dbReference type="ChEBI" id="CHEBI:34071"/>
        <dbReference type="ChEBI" id="CHEBI:74938"/>
        <dbReference type="ChEBI" id="CHEBI:456216"/>
    </reaction>
    <physiologicalReaction direction="left-to-right" evidence="16">
        <dbReference type="Rhea" id="RHEA:43329"/>
    </physiologicalReaction>
</comment>
<dbReference type="GO" id="GO:0005524">
    <property type="term" value="F:ATP binding"/>
    <property type="evidence" value="ECO:0007669"/>
    <property type="project" value="UniProtKB-KW"/>
</dbReference>
<dbReference type="Pfam" id="PF00781">
    <property type="entry name" value="DAGK_cat"/>
    <property type="match status" value="1"/>
</dbReference>
<dbReference type="GO" id="GO:0005758">
    <property type="term" value="C:mitochondrial intermembrane space"/>
    <property type="evidence" value="ECO:0007669"/>
    <property type="project" value="UniProtKB-SubCell"/>
</dbReference>
<dbReference type="PANTHER" id="PTHR12358">
    <property type="entry name" value="SPHINGOSINE KINASE"/>
    <property type="match status" value="1"/>
</dbReference>
<dbReference type="InterPro" id="IPR016064">
    <property type="entry name" value="NAD/diacylglycerol_kinase_sf"/>
</dbReference>
<comment type="catalytic activity">
    <reaction evidence="17">
        <text>1-(9Z-octadecenoyl)-sn-glycerol + ATP = 1-(9Z-octadecenoyl)-sn-glycero-3-phosphate + ADP + H(+)</text>
        <dbReference type="Rhea" id="RHEA:41079"/>
        <dbReference type="ChEBI" id="CHEBI:15378"/>
        <dbReference type="ChEBI" id="CHEBI:30616"/>
        <dbReference type="ChEBI" id="CHEBI:74544"/>
        <dbReference type="ChEBI" id="CHEBI:75757"/>
        <dbReference type="ChEBI" id="CHEBI:456216"/>
    </reaction>
    <physiologicalReaction direction="left-to-right" evidence="17">
        <dbReference type="Rhea" id="RHEA:41080"/>
    </physiologicalReaction>
</comment>
<comment type="subcellular location">
    <subcellularLocation>
        <location evidence="3">Mitochondrion inner membrane</location>
        <topology evidence="3">Peripheral membrane protein</topology>
    </subcellularLocation>
    <subcellularLocation>
        <location evidence="2">Mitochondrion intermembrane space</location>
    </subcellularLocation>
</comment>
<evidence type="ECO:0000256" key="8">
    <source>
        <dbReference type="ARBA" id="ARBA00022777"/>
    </source>
</evidence>